<proteinExistence type="predicted"/>
<protein>
    <submittedName>
        <fullName evidence="1">Ipa protein</fullName>
    </submittedName>
</protein>
<keyword evidence="2" id="KW-1185">Reference proteome</keyword>
<dbReference type="AlphaFoldDB" id="A0A8H6KBI7"/>
<gene>
    <name evidence="1" type="ORF">CMUS01_08884</name>
</gene>
<evidence type="ECO:0000313" key="1">
    <source>
        <dbReference type="EMBL" id="KAF6827696.1"/>
    </source>
</evidence>
<sequence length="70" mass="7932">MQGPPHQSGEAVRVLHADLAQRWERHGPTVEGYWRSFDQQQRTRCLEVGGDGLKQPTDPSLGDLYKFAPE</sequence>
<dbReference type="Proteomes" id="UP000639643">
    <property type="component" value="Unassembled WGS sequence"/>
</dbReference>
<accession>A0A8H6KBI7</accession>
<evidence type="ECO:0000313" key="2">
    <source>
        <dbReference type="Proteomes" id="UP000639643"/>
    </source>
</evidence>
<name>A0A8H6KBI7_9PEZI</name>
<comment type="caution">
    <text evidence="1">The sequence shown here is derived from an EMBL/GenBank/DDBJ whole genome shotgun (WGS) entry which is preliminary data.</text>
</comment>
<dbReference type="EMBL" id="WIGM01000360">
    <property type="protein sequence ID" value="KAF6827696.1"/>
    <property type="molecule type" value="Genomic_DNA"/>
</dbReference>
<reference evidence="1" key="1">
    <citation type="journal article" date="2020" name="Phytopathology">
        <title>Genome Sequence Resources of Colletotrichum truncatum, C. plurivorum, C. musicola, and C. sojae: Four Species Pathogenic to Soybean (Glycine max).</title>
        <authorList>
            <person name="Rogerio F."/>
            <person name="Boufleur T.R."/>
            <person name="Ciampi-Guillardi M."/>
            <person name="Sukno S.A."/>
            <person name="Thon M.R."/>
            <person name="Massola Junior N.S."/>
            <person name="Baroncelli R."/>
        </authorList>
    </citation>
    <scope>NUCLEOTIDE SEQUENCE</scope>
    <source>
        <strain evidence="1">LFN0074</strain>
    </source>
</reference>
<organism evidence="1 2">
    <name type="scientific">Colletotrichum musicola</name>
    <dbReference type="NCBI Taxonomy" id="2175873"/>
    <lineage>
        <taxon>Eukaryota</taxon>
        <taxon>Fungi</taxon>
        <taxon>Dikarya</taxon>
        <taxon>Ascomycota</taxon>
        <taxon>Pezizomycotina</taxon>
        <taxon>Sordariomycetes</taxon>
        <taxon>Hypocreomycetidae</taxon>
        <taxon>Glomerellales</taxon>
        <taxon>Glomerellaceae</taxon>
        <taxon>Colletotrichum</taxon>
        <taxon>Colletotrichum orchidearum species complex</taxon>
    </lineage>
</organism>